<dbReference type="EMBL" id="CP034670">
    <property type="protein sequence ID" value="AZR60453.1"/>
    <property type="molecule type" value="Genomic_DNA"/>
</dbReference>
<gene>
    <name evidence="1" type="ORF">ELB75_10820</name>
</gene>
<name>A0A3S9SLX5_EIKCO</name>
<proteinExistence type="predicted"/>
<evidence type="ECO:0000313" key="2">
    <source>
        <dbReference type="Proteomes" id="UP000282435"/>
    </source>
</evidence>
<reference evidence="1 2" key="1">
    <citation type="submission" date="2018-12" db="EMBL/GenBank/DDBJ databases">
        <title>Genome sequencing of Eikenella corrodens KCOM 3110 (= JS217).</title>
        <authorList>
            <person name="Koo J.-K."/>
            <person name="Park S.-N."/>
            <person name="Lim Y.K."/>
        </authorList>
    </citation>
    <scope>NUCLEOTIDE SEQUENCE [LARGE SCALE GENOMIC DNA]</scope>
    <source>
        <strain evidence="1 2">KCOM 3110</strain>
    </source>
</reference>
<dbReference type="Proteomes" id="UP000282435">
    <property type="component" value="Chromosome"/>
</dbReference>
<evidence type="ECO:0000313" key="1">
    <source>
        <dbReference type="EMBL" id="AZR60453.1"/>
    </source>
</evidence>
<accession>A0A3S9SLX5</accession>
<sequence length="65" mass="7255">MLAHITKGYLKTNGAGFGQAKIAWPHCFSGSPIHPHQAKSNIERLPENRRMVFQVASNSLFFMQG</sequence>
<dbReference type="RefSeq" id="WP_126983906.1">
    <property type="nucleotide sequence ID" value="NZ_CP034670.1"/>
</dbReference>
<protein>
    <submittedName>
        <fullName evidence="1">Uncharacterized protein</fullName>
    </submittedName>
</protein>
<dbReference type="AlphaFoldDB" id="A0A3S9SLX5"/>
<organism evidence="1 2">
    <name type="scientific">Eikenella corrodens</name>
    <dbReference type="NCBI Taxonomy" id="539"/>
    <lineage>
        <taxon>Bacteria</taxon>
        <taxon>Pseudomonadati</taxon>
        <taxon>Pseudomonadota</taxon>
        <taxon>Betaproteobacteria</taxon>
        <taxon>Neisseriales</taxon>
        <taxon>Neisseriaceae</taxon>
        <taxon>Eikenella</taxon>
    </lineage>
</organism>